<dbReference type="InterPro" id="IPR016181">
    <property type="entry name" value="Acyl_CoA_acyltransferase"/>
</dbReference>
<feature type="domain" description="N-acetyltransferase" evidence="4">
    <location>
        <begin position="19"/>
        <end position="178"/>
    </location>
</feature>
<dbReference type="InterPro" id="IPR051531">
    <property type="entry name" value="N-acetyltransferase"/>
</dbReference>
<evidence type="ECO:0000259" key="4">
    <source>
        <dbReference type="PROSITE" id="PS51186"/>
    </source>
</evidence>
<keyword evidence="1 5" id="KW-0808">Transferase</keyword>
<dbReference type="STRING" id="937218.SAMN06297251_10679"/>
<dbReference type="PANTHER" id="PTHR43792:SF8">
    <property type="entry name" value="[RIBOSOMAL PROTEIN US5]-ALANINE N-ACETYLTRANSFERASE"/>
    <property type="match status" value="1"/>
</dbReference>
<gene>
    <name evidence="5" type="ORF">SAMN06297251_10679</name>
</gene>
<sequence>MTEDLTADDVDESLDTRRLRLRPLRQGDAPAIAAYLADYDVAKMLTRVPYPYTLDDARAFIERRDDERIFAIVLKGSDAVIGIAGLKAIGPKRADLGYWLGRPHWGHGYATEAAQRMIDYGFETLKLARIDADCRVVNEASRRVLRKCGFPFCGPGMLQTLASGRVASEHYAMDRRCWEAIRAWGRP</sequence>
<protein>
    <submittedName>
        <fullName evidence="5">Protein N-acetyltransferase, RimJ/RimL family</fullName>
    </submittedName>
</protein>
<dbReference type="EMBL" id="FWXR01000006">
    <property type="protein sequence ID" value="SMC70996.1"/>
    <property type="molecule type" value="Genomic_DNA"/>
</dbReference>
<proteinExistence type="inferred from homology"/>
<dbReference type="SUPFAM" id="SSF55729">
    <property type="entry name" value="Acyl-CoA N-acyltransferases (Nat)"/>
    <property type="match status" value="1"/>
</dbReference>
<accession>A0A1W2BDL6</accession>
<dbReference type="PANTHER" id="PTHR43792">
    <property type="entry name" value="GNAT FAMILY, PUTATIVE (AFU_ORTHOLOGUE AFUA_3G00765)-RELATED-RELATED"/>
    <property type="match status" value="1"/>
</dbReference>
<keyword evidence="6" id="KW-1185">Reference proteome</keyword>
<keyword evidence="2" id="KW-0012">Acyltransferase</keyword>
<dbReference type="RefSeq" id="WP_084409739.1">
    <property type="nucleotide sequence ID" value="NZ_FWXR01000006.1"/>
</dbReference>
<dbReference type="OrthoDB" id="9804153at2"/>
<dbReference type="Gene3D" id="3.40.630.30">
    <property type="match status" value="1"/>
</dbReference>
<organism evidence="5 6">
    <name type="scientific">Fulvimarina manganoxydans</name>
    <dbReference type="NCBI Taxonomy" id="937218"/>
    <lineage>
        <taxon>Bacteria</taxon>
        <taxon>Pseudomonadati</taxon>
        <taxon>Pseudomonadota</taxon>
        <taxon>Alphaproteobacteria</taxon>
        <taxon>Hyphomicrobiales</taxon>
        <taxon>Aurantimonadaceae</taxon>
        <taxon>Fulvimarina</taxon>
    </lineage>
</organism>
<dbReference type="Pfam" id="PF13302">
    <property type="entry name" value="Acetyltransf_3"/>
    <property type="match status" value="1"/>
</dbReference>
<dbReference type="PROSITE" id="PS51186">
    <property type="entry name" value="GNAT"/>
    <property type="match status" value="1"/>
</dbReference>
<evidence type="ECO:0000256" key="3">
    <source>
        <dbReference type="ARBA" id="ARBA00038502"/>
    </source>
</evidence>
<evidence type="ECO:0000313" key="5">
    <source>
        <dbReference type="EMBL" id="SMC70996.1"/>
    </source>
</evidence>
<dbReference type="InterPro" id="IPR000182">
    <property type="entry name" value="GNAT_dom"/>
</dbReference>
<dbReference type="Proteomes" id="UP000192656">
    <property type="component" value="Unassembled WGS sequence"/>
</dbReference>
<comment type="similarity">
    <text evidence="3">Belongs to the acetyltransferase family. RimJ subfamily.</text>
</comment>
<evidence type="ECO:0000313" key="6">
    <source>
        <dbReference type="Proteomes" id="UP000192656"/>
    </source>
</evidence>
<evidence type="ECO:0000256" key="1">
    <source>
        <dbReference type="ARBA" id="ARBA00022679"/>
    </source>
</evidence>
<reference evidence="5 6" key="1">
    <citation type="submission" date="2017-04" db="EMBL/GenBank/DDBJ databases">
        <authorList>
            <person name="Afonso C.L."/>
            <person name="Miller P.J."/>
            <person name="Scott M.A."/>
            <person name="Spackman E."/>
            <person name="Goraichik I."/>
            <person name="Dimitrov K.M."/>
            <person name="Suarez D.L."/>
            <person name="Swayne D.E."/>
        </authorList>
    </citation>
    <scope>NUCLEOTIDE SEQUENCE [LARGE SCALE GENOMIC DNA]</scope>
    <source>
        <strain evidence="5 6">CGMCC 1.10972</strain>
    </source>
</reference>
<evidence type="ECO:0000256" key="2">
    <source>
        <dbReference type="ARBA" id="ARBA00023315"/>
    </source>
</evidence>
<dbReference type="AlphaFoldDB" id="A0A1W2BDL6"/>
<dbReference type="GO" id="GO:0016747">
    <property type="term" value="F:acyltransferase activity, transferring groups other than amino-acyl groups"/>
    <property type="evidence" value="ECO:0007669"/>
    <property type="project" value="InterPro"/>
</dbReference>
<name>A0A1W2BDL6_9HYPH</name>